<dbReference type="Proteomes" id="UP001302367">
    <property type="component" value="Chromosome 3"/>
</dbReference>
<keyword evidence="1" id="KW-0812">Transmembrane</keyword>
<evidence type="ECO:0000313" key="2">
    <source>
        <dbReference type="EMBL" id="WPB01007.1"/>
    </source>
</evidence>
<keyword evidence="1" id="KW-0472">Membrane</keyword>
<organism evidence="2 3">
    <name type="scientific">Cercospora beticola</name>
    <name type="common">Sugarbeet leaf spot fungus</name>
    <dbReference type="NCBI Taxonomy" id="122368"/>
    <lineage>
        <taxon>Eukaryota</taxon>
        <taxon>Fungi</taxon>
        <taxon>Dikarya</taxon>
        <taxon>Ascomycota</taxon>
        <taxon>Pezizomycotina</taxon>
        <taxon>Dothideomycetes</taxon>
        <taxon>Dothideomycetidae</taxon>
        <taxon>Mycosphaerellales</taxon>
        <taxon>Mycosphaerellaceae</taxon>
        <taxon>Cercospora</taxon>
    </lineage>
</organism>
<keyword evidence="1" id="KW-1133">Transmembrane helix</keyword>
<feature type="transmembrane region" description="Helical" evidence="1">
    <location>
        <begin position="112"/>
        <end position="135"/>
    </location>
</feature>
<dbReference type="EMBL" id="CP134186">
    <property type="protein sequence ID" value="WPB01007.1"/>
    <property type="molecule type" value="Genomic_DNA"/>
</dbReference>
<dbReference type="RefSeq" id="XP_065458749.1">
    <property type="nucleotide sequence ID" value="XM_065602677.1"/>
</dbReference>
<accession>A0ABZ0NNF0</accession>
<name>A0ABZ0NNF0_CERBT</name>
<proteinExistence type="predicted"/>
<dbReference type="GeneID" id="90644166"/>
<protein>
    <submittedName>
        <fullName evidence="2">Uncharacterized protein</fullName>
    </submittedName>
</protein>
<reference evidence="2 3" key="1">
    <citation type="submission" date="2023-09" db="EMBL/GenBank/DDBJ databases">
        <title>Complete-Gapless Cercospora beticola genome.</title>
        <authorList>
            <person name="Wyatt N.A."/>
            <person name="Spanner R.E."/>
            <person name="Bolton M.D."/>
        </authorList>
    </citation>
    <scope>NUCLEOTIDE SEQUENCE [LARGE SCALE GENOMIC DNA]</scope>
    <source>
        <strain evidence="2">Cb09-40</strain>
    </source>
</reference>
<evidence type="ECO:0000313" key="3">
    <source>
        <dbReference type="Proteomes" id="UP001302367"/>
    </source>
</evidence>
<keyword evidence="3" id="KW-1185">Reference proteome</keyword>
<sequence>MMKQQSTTSKALFGLSILIFVFGIIQLSLSLSVAHKIPAEKAKAQIEVTYPWPYDGSNSTSPYNPRNYYPYSFLTSVSDAITAIAALALASGALGLLFTFKPEFGWLPLGFWPFLHTALQSVAALTVFVLLIASWEKHYSSS</sequence>
<evidence type="ECO:0000256" key="1">
    <source>
        <dbReference type="SAM" id="Phobius"/>
    </source>
</evidence>
<feature type="transmembrane region" description="Helical" evidence="1">
    <location>
        <begin position="80"/>
        <end position="100"/>
    </location>
</feature>
<gene>
    <name evidence="2" type="ORF">RHO25_005627</name>
</gene>
<feature type="transmembrane region" description="Helical" evidence="1">
    <location>
        <begin position="12"/>
        <end position="34"/>
    </location>
</feature>